<dbReference type="InterPro" id="IPR025577">
    <property type="entry name" value="FlxA"/>
</dbReference>
<reference evidence="2 3" key="1">
    <citation type="submission" date="2016-10" db="EMBL/GenBank/DDBJ databases">
        <authorList>
            <person name="de Groot N.N."/>
        </authorList>
    </citation>
    <scope>NUCLEOTIDE SEQUENCE [LARGE SCALE GENOMIC DNA]</scope>
    <source>
        <strain evidence="2 3">ASO4-2</strain>
    </source>
</reference>
<evidence type="ECO:0000256" key="1">
    <source>
        <dbReference type="SAM" id="MobiDB-lite"/>
    </source>
</evidence>
<protein>
    <submittedName>
        <fullName evidence="2">FlxA-like protein</fullName>
    </submittedName>
</protein>
<keyword evidence="3" id="KW-1185">Reference proteome</keyword>
<proteinExistence type="predicted"/>
<dbReference type="Proteomes" id="UP000198771">
    <property type="component" value="Unassembled WGS sequence"/>
</dbReference>
<feature type="region of interest" description="Disordered" evidence="1">
    <location>
        <begin position="72"/>
        <end position="91"/>
    </location>
</feature>
<feature type="region of interest" description="Disordered" evidence="1">
    <location>
        <begin position="47"/>
        <end position="66"/>
    </location>
</feature>
<feature type="region of interest" description="Disordered" evidence="1">
    <location>
        <begin position="21"/>
        <end position="41"/>
    </location>
</feature>
<name>A0A1G6AXF2_9BACT</name>
<sequence>MRIDGYREIWKMEEVVNRSLHDRAGSAGEQRSAPTSWGSDAVTISPAARDAQSALRKDEETDGDNTAAEAFKAYMDKTRGGSGSSGDSPIEALKARLKDLENKLASIAASPTMQEQTKNSMMQAIQAEITQVTAQIAELEAQAAEGSGKK</sequence>
<dbReference type="RefSeq" id="WP_161946178.1">
    <property type="nucleotide sequence ID" value="NZ_FMXO01000003.1"/>
</dbReference>
<gene>
    <name evidence="2" type="ORF">SAMN05660653_00639</name>
</gene>
<organism evidence="2 3">
    <name type="scientific">Desulfonatronum thiosulfatophilum</name>
    <dbReference type="NCBI Taxonomy" id="617002"/>
    <lineage>
        <taxon>Bacteria</taxon>
        <taxon>Pseudomonadati</taxon>
        <taxon>Thermodesulfobacteriota</taxon>
        <taxon>Desulfovibrionia</taxon>
        <taxon>Desulfovibrionales</taxon>
        <taxon>Desulfonatronaceae</taxon>
        <taxon>Desulfonatronum</taxon>
    </lineage>
</organism>
<accession>A0A1G6AXF2</accession>
<dbReference type="OrthoDB" id="5471712at2"/>
<dbReference type="EMBL" id="FMXO01000003">
    <property type="protein sequence ID" value="SDB13081.1"/>
    <property type="molecule type" value="Genomic_DNA"/>
</dbReference>
<dbReference type="Pfam" id="PF14282">
    <property type="entry name" value="FlxA"/>
    <property type="match status" value="1"/>
</dbReference>
<evidence type="ECO:0000313" key="2">
    <source>
        <dbReference type="EMBL" id="SDB13081.1"/>
    </source>
</evidence>
<dbReference type="AlphaFoldDB" id="A0A1G6AXF2"/>
<evidence type="ECO:0000313" key="3">
    <source>
        <dbReference type="Proteomes" id="UP000198771"/>
    </source>
</evidence>